<dbReference type="PANTHER" id="PTHR34149">
    <property type="entry name" value="PROTEIN CBG11905-RELATED"/>
    <property type="match status" value="1"/>
</dbReference>
<keyword evidence="1" id="KW-0812">Transmembrane</keyword>
<evidence type="ECO:0000256" key="2">
    <source>
        <dbReference type="SAM" id="SignalP"/>
    </source>
</evidence>
<proteinExistence type="predicted"/>
<dbReference type="Pfam" id="PF10853">
    <property type="entry name" value="DUF2650"/>
    <property type="match status" value="1"/>
</dbReference>
<dbReference type="Proteomes" id="UP000046393">
    <property type="component" value="Unplaced"/>
</dbReference>
<evidence type="ECO:0000313" key="3">
    <source>
        <dbReference type="Proteomes" id="UP000046393"/>
    </source>
</evidence>
<feature type="transmembrane region" description="Helical" evidence="1">
    <location>
        <begin position="90"/>
        <end position="111"/>
    </location>
</feature>
<accession>A0A0N5AFC1</accession>
<name>A0A0N5AFC1_9BILA</name>
<feature type="signal peptide" evidence="2">
    <location>
        <begin position="1"/>
        <end position="21"/>
    </location>
</feature>
<dbReference type="InterPro" id="IPR022559">
    <property type="entry name" value="SUP-1-like"/>
</dbReference>
<dbReference type="PANTHER" id="PTHR34149:SF5">
    <property type="entry name" value="TRANSMEMBRANE PROTEIN"/>
    <property type="match status" value="1"/>
</dbReference>
<keyword evidence="1" id="KW-1133">Transmembrane helix</keyword>
<organism evidence="3 4">
    <name type="scientific">Syphacia muris</name>
    <dbReference type="NCBI Taxonomy" id="451379"/>
    <lineage>
        <taxon>Eukaryota</taxon>
        <taxon>Metazoa</taxon>
        <taxon>Ecdysozoa</taxon>
        <taxon>Nematoda</taxon>
        <taxon>Chromadorea</taxon>
        <taxon>Rhabditida</taxon>
        <taxon>Spirurina</taxon>
        <taxon>Oxyuridomorpha</taxon>
        <taxon>Oxyuroidea</taxon>
        <taxon>Oxyuridae</taxon>
        <taxon>Syphacia</taxon>
    </lineage>
</organism>
<dbReference type="WBParaSite" id="SMUV_0000296901-mRNA-1">
    <property type="protein sequence ID" value="SMUV_0000296901-mRNA-1"/>
    <property type="gene ID" value="SMUV_0000296901"/>
</dbReference>
<sequence>MLLRLSTLLLAFITTVIVVRCSHEVWPEITDDNQGNYPKPTSWKDKNYGQWCRNRTLGLHVQCQMGSVVHLYECCGVNGTECCFRLQPVIIAYGGGLGVVFAISLIFGLLLKFNIICPISEQHHDVEYQDIPKAL</sequence>
<keyword evidence="3" id="KW-1185">Reference proteome</keyword>
<keyword evidence="1" id="KW-0472">Membrane</keyword>
<keyword evidence="2" id="KW-0732">Signal</keyword>
<reference evidence="4" key="1">
    <citation type="submission" date="2017-02" db="UniProtKB">
        <authorList>
            <consortium name="WormBaseParasite"/>
        </authorList>
    </citation>
    <scope>IDENTIFICATION</scope>
</reference>
<protein>
    <submittedName>
        <fullName evidence="4">CX domain-containing protein</fullName>
    </submittedName>
</protein>
<feature type="chain" id="PRO_5005893032" evidence="2">
    <location>
        <begin position="22"/>
        <end position="135"/>
    </location>
</feature>
<dbReference type="AlphaFoldDB" id="A0A0N5AFC1"/>
<evidence type="ECO:0000313" key="4">
    <source>
        <dbReference type="WBParaSite" id="SMUV_0000296901-mRNA-1"/>
    </source>
</evidence>
<evidence type="ECO:0000256" key="1">
    <source>
        <dbReference type="SAM" id="Phobius"/>
    </source>
</evidence>